<feature type="compositionally biased region" description="Gly residues" evidence="1">
    <location>
        <begin position="18"/>
        <end position="27"/>
    </location>
</feature>
<keyword evidence="3" id="KW-1185">Reference proteome</keyword>
<organism evidence="2 3">
    <name type="scientific">Macaca fascicularis</name>
    <name type="common">Crab-eating macaque</name>
    <name type="synonym">Cynomolgus monkey</name>
    <dbReference type="NCBI Taxonomy" id="9541"/>
    <lineage>
        <taxon>Eukaryota</taxon>
        <taxon>Metazoa</taxon>
        <taxon>Chordata</taxon>
        <taxon>Craniata</taxon>
        <taxon>Vertebrata</taxon>
        <taxon>Euteleostomi</taxon>
        <taxon>Mammalia</taxon>
        <taxon>Eutheria</taxon>
        <taxon>Euarchontoglires</taxon>
        <taxon>Primates</taxon>
        <taxon>Haplorrhini</taxon>
        <taxon>Catarrhini</taxon>
        <taxon>Cercopithecidae</taxon>
        <taxon>Cercopithecinae</taxon>
        <taxon>Macaca</taxon>
    </lineage>
</organism>
<dbReference type="STRING" id="9541.ENSMFAP00000031539"/>
<name>A0A2K5W395_MACFA</name>
<reference evidence="2" key="3">
    <citation type="submission" date="2025-09" db="UniProtKB">
        <authorList>
            <consortium name="Ensembl"/>
        </authorList>
    </citation>
    <scope>IDENTIFICATION</scope>
</reference>
<dbReference type="VEuPathDB" id="HostDB:ENSMFAG00000036846"/>
<accession>A0A2K5W395</accession>
<dbReference type="Ensembl" id="ENSMFAT00000005756.2">
    <property type="protein sequence ID" value="ENSMFAP00000031539.2"/>
    <property type="gene ID" value="ENSMFAG00000036846.2"/>
</dbReference>
<feature type="compositionally biased region" description="Basic and acidic residues" evidence="1">
    <location>
        <begin position="46"/>
        <end position="61"/>
    </location>
</feature>
<dbReference type="AlphaFoldDB" id="A0A2K5W395"/>
<evidence type="ECO:0000256" key="1">
    <source>
        <dbReference type="SAM" id="MobiDB-lite"/>
    </source>
</evidence>
<reference evidence="2 3" key="1">
    <citation type="submission" date="2013-03" db="EMBL/GenBank/DDBJ databases">
        <authorList>
            <person name="Warren W."/>
            <person name="Wilson R.K."/>
        </authorList>
    </citation>
    <scope>NUCLEOTIDE SEQUENCE</scope>
</reference>
<dbReference type="GeneTree" id="ENSGT00530000063812"/>
<proteinExistence type="predicted"/>
<evidence type="ECO:0000313" key="2">
    <source>
        <dbReference type="Ensembl" id="ENSMFAP00000031539.2"/>
    </source>
</evidence>
<feature type="region of interest" description="Disordered" evidence="1">
    <location>
        <begin position="1"/>
        <end position="80"/>
    </location>
</feature>
<dbReference type="Proteomes" id="UP000233100">
    <property type="component" value="Chromosome 5"/>
</dbReference>
<sequence>MENLPAVITEEPTPMGRGPVGPSGGGSSRDHVWTMTTRPSVSWEKAGPEEAKAMGRGDEASPTRVAGPAAGTPPWQMGAYPTGKHPAVNLPPLPLCGWAPWLAPSHPR</sequence>
<reference evidence="2" key="2">
    <citation type="submission" date="2025-08" db="UniProtKB">
        <authorList>
            <consortium name="Ensembl"/>
        </authorList>
    </citation>
    <scope>IDENTIFICATION</scope>
</reference>
<dbReference type="Bgee" id="ENSMFAG00000036846">
    <property type="expression patterns" value="Expressed in adult mammalian kidney and 10 other cell types or tissues"/>
</dbReference>
<protein>
    <submittedName>
        <fullName evidence="2">Uncharacterized protein</fullName>
    </submittedName>
</protein>
<evidence type="ECO:0000313" key="3">
    <source>
        <dbReference type="Proteomes" id="UP000233100"/>
    </source>
</evidence>